<evidence type="ECO:0000256" key="1">
    <source>
        <dbReference type="ARBA" id="ARBA00010884"/>
    </source>
</evidence>
<dbReference type="PANTHER" id="PTHR10794">
    <property type="entry name" value="ABHYDROLASE DOMAIN-CONTAINING PROTEIN"/>
    <property type="match status" value="1"/>
</dbReference>
<dbReference type="InterPro" id="IPR050960">
    <property type="entry name" value="AB_hydrolase_4_sf"/>
</dbReference>
<dbReference type="AlphaFoldDB" id="A0A067FA96"/>
<gene>
    <name evidence="2" type="ORF">CISIN_1g0083711mg</name>
</gene>
<dbReference type="InterPro" id="IPR029058">
    <property type="entry name" value="AB_hydrolase_fold"/>
</dbReference>
<dbReference type="Proteomes" id="UP000027120">
    <property type="component" value="Unassembled WGS sequence"/>
</dbReference>
<evidence type="ECO:0008006" key="4">
    <source>
        <dbReference type="Google" id="ProtNLM"/>
    </source>
</evidence>
<reference evidence="2 3" key="1">
    <citation type="submission" date="2014-04" db="EMBL/GenBank/DDBJ databases">
        <authorList>
            <consortium name="International Citrus Genome Consortium"/>
            <person name="Gmitter F."/>
            <person name="Chen C."/>
            <person name="Farmerie W."/>
            <person name="Harkins T."/>
            <person name="Desany B."/>
            <person name="Mohiuddin M."/>
            <person name="Kodira C."/>
            <person name="Borodovsky M."/>
            <person name="Lomsadze A."/>
            <person name="Burns P."/>
            <person name="Jenkins J."/>
            <person name="Prochnik S."/>
            <person name="Shu S."/>
            <person name="Chapman J."/>
            <person name="Pitluck S."/>
            <person name="Schmutz J."/>
            <person name="Rokhsar D."/>
        </authorList>
    </citation>
    <scope>NUCLEOTIDE SEQUENCE</scope>
</reference>
<evidence type="ECO:0000313" key="3">
    <source>
        <dbReference type="Proteomes" id="UP000027120"/>
    </source>
</evidence>
<protein>
    <recommendedName>
        <fullName evidence="4">AB hydrolase-1 domain-containing protein</fullName>
    </recommendedName>
</protein>
<dbReference type="PANTHER" id="PTHR10794:SF82">
    <property type="entry name" value="ALPHA_BETA-HYDROLASES SUPERFAMILY PROTEIN"/>
    <property type="match status" value="1"/>
</dbReference>
<sequence length="192" mass="21645">VKYLGENGVNTPLVGAAAICSPWDLLICDRFINRRLVQKCYDRVIAIGLRGFAQLHQSTVARLADWEGITKSRSIRDFDNHATRVLGKFETVDAYYRHSSSANFVRNVSVPLLCISTLDDPVCTREAIPWDECRANEKIILATTRHGGHLAFYEGITAKSLWWVRAVNVFLDALNTSPYVNRSTKVRNFQSA</sequence>
<dbReference type="SUPFAM" id="SSF53474">
    <property type="entry name" value="alpha/beta-Hydrolases"/>
    <property type="match status" value="1"/>
</dbReference>
<comment type="similarity">
    <text evidence="1">Belongs to the AB hydrolase superfamily. AB hydrolase 4 family.</text>
</comment>
<keyword evidence="3" id="KW-1185">Reference proteome</keyword>
<feature type="non-terminal residue" evidence="2">
    <location>
        <position position="1"/>
    </location>
</feature>
<proteinExistence type="inferred from homology"/>
<accession>A0A067FA96</accession>
<name>A0A067FA96_CITSI</name>
<evidence type="ECO:0000313" key="2">
    <source>
        <dbReference type="EMBL" id="KDO63070.1"/>
    </source>
</evidence>
<organism evidence="2 3">
    <name type="scientific">Citrus sinensis</name>
    <name type="common">Sweet orange</name>
    <name type="synonym">Citrus aurantium var. sinensis</name>
    <dbReference type="NCBI Taxonomy" id="2711"/>
    <lineage>
        <taxon>Eukaryota</taxon>
        <taxon>Viridiplantae</taxon>
        <taxon>Streptophyta</taxon>
        <taxon>Embryophyta</taxon>
        <taxon>Tracheophyta</taxon>
        <taxon>Spermatophyta</taxon>
        <taxon>Magnoliopsida</taxon>
        <taxon>eudicotyledons</taxon>
        <taxon>Gunneridae</taxon>
        <taxon>Pentapetalae</taxon>
        <taxon>rosids</taxon>
        <taxon>malvids</taxon>
        <taxon>Sapindales</taxon>
        <taxon>Rutaceae</taxon>
        <taxon>Aurantioideae</taxon>
        <taxon>Citrus</taxon>
    </lineage>
</organism>
<dbReference type="EMBL" id="KK784915">
    <property type="protein sequence ID" value="KDO63070.1"/>
    <property type="molecule type" value="Genomic_DNA"/>
</dbReference>